<evidence type="ECO:0000256" key="5">
    <source>
        <dbReference type="ARBA" id="ARBA00022490"/>
    </source>
</evidence>
<evidence type="ECO:0000259" key="13">
    <source>
        <dbReference type="PROSITE" id="PS50862"/>
    </source>
</evidence>
<dbReference type="PANTHER" id="PTHR42753:SF2">
    <property type="entry name" value="PROLINE--TRNA LIGASE"/>
    <property type="match status" value="1"/>
</dbReference>
<comment type="subunit">
    <text evidence="2">Homodimer.</text>
</comment>
<dbReference type="InterPro" id="IPR002316">
    <property type="entry name" value="Pro-tRNA-ligase_IIa"/>
</dbReference>
<dbReference type="InterPro" id="IPR044140">
    <property type="entry name" value="ProRS_anticodon_short"/>
</dbReference>
<dbReference type="Pfam" id="PF03129">
    <property type="entry name" value="HGTP_anticodon"/>
    <property type="match status" value="1"/>
</dbReference>
<dbReference type="Proteomes" id="UP001461341">
    <property type="component" value="Chromosome"/>
</dbReference>
<dbReference type="GO" id="GO:0004827">
    <property type="term" value="F:proline-tRNA ligase activity"/>
    <property type="evidence" value="ECO:0007669"/>
    <property type="project" value="UniProtKB-EC"/>
</dbReference>
<comment type="subcellular location">
    <subcellularLocation>
        <location evidence="1">Cytoplasm</location>
    </subcellularLocation>
</comment>
<dbReference type="SUPFAM" id="SSF52954">
    <property type="entry name" value="Class II aaRS ABD-related"/>
    <property type="match status" value="1"/>
</dbReference>
<comment type="catalytic activity">
    <reaction evidence="11">
        <text>tRNA(Pro) + L-proline + ATP = L-prolyl-tRNA(Pro) + AMP + diphosphate</text>
        <dbReference type="Rhea" id="RHEA:14305"/>
        <dbReference type="Rhea" id="RHEA-COMP:9700"/>
        <dbReference type="Rhea" id="RHEA-COMP:9702"/>
        <dbReference type="ChEBI" id="CHEBI:30616"/>
        <dbReference type="ChEBI" id="CHEBI:33019"/>
        <dbReference type="ChEBI" id="CHEBI:60039"/>
        <dbReference type="ChEBI" id="CHEBI:78442"/>
        <dbReference type="ChEBI" id="CHEBI:78532"/>
        <dbReference type="ChEBI" id="CHEBI:456215"/>
        <dbReference type="EC" id="6.1.1.15"/>
    </reaction>
</comment>
<proteinExistence type="predicted"/>
<evidence type="ECO:0000256" key="1">
    <source>
        <dbReference type="ARBA" id="ARBA00004496"/>
    </source>
</evidence>
<evidence type="ECO:0000256" key="10">
    <source>
        <dbReference type="ARBA" id="ARBA00023146"/>
    </source>
</evidence>
<evidence type="ECO:0000313" key="15">
    <source>
        <dbReference type="Proteomes" id="UP001461341"/>
    </source>
</evidence>
<dbReference type="InterPro" id="IPR045864">
    <property type="entry name" value="aa-tRNA-synth_II/BPL/LPL"/>
</dbReference>
<evidence type="ECO:0000256" key="9">
    <source>
        <dbReference type="ARBA" id="ARBA00022917"/>
    </source>
</evidence>
<feature type="domain" description="Aminoacyl-transfer RNA synthetases class-II family profile" evidence="13">
    <location>
        <begin position="33"/>
        <end position="310"/>
    </location>
</feature>
<gene>
    <name evidence="14" type="primary">proS</name>
    <name evidence="14" type="ORF">QBE54_06790</name>
</gene>
<name>A0ABZ2YC16_9BACT</name>
<dbReference type="EC" id="6.1.1.15" evidence="3 12"/>
<dbReference type="CDD" id="cd00779">
    <property type="entry name" value="ProRS_core_prok"/>
    <property type="match status" value="1"/>
</dbReference>
<keyword evidence="9" id="KW-0648">Protein biosynthesis</keyword>
<dbReference type="NCBIfam" id="TIGR00409">
    <property type="entry name" value="proS_fam_II"/>
    <property type="match status" value="1"/>
</dbReference>
<dbReference type="Pfam" id="PF00587">
    <property type="entry name" value="tRNA-synt_2b"/>
    <property type="match status" value="1"/>
</dbReference>
<evidence type="ECO:0000256" key="6">
    <source>
        <dbReference type="ARBA" id="ARBA00022598"/>
    </source>
</evidence>
<dbReference type="InterPro" id="IPR033730">
    <property type="entry name" value="ProRS_core_prok"/>
</dbReference>
<dbReference type="SUPFAM" id="SSF55681">
    <property type="entry name" value="Class II aaRS and biotin synthetases"/>
    <property type="match status" value="1"/>
</dbReference>
<dbReference type="InterPro" id="IPR002314">
    <property type="entry name" value="aa-tRNA-synt_IIb"/>
</dbReference>
<dbReference type="EMBL" id="CP121689">
    <property type="protein sequence ID" value="WZL75304.1"/>
    <property type="molecule type" value="Genomic_DNA"/>
</dbReference>
<evidence type="ECO:0000256" key="2">
    <source>
        <dbReference type="ARBA" id="ARBA00011738"/>
    </source>
</evidence>
<dbReference type="InterPro" id="IPR004500">
    <property type="entry name" value="Pro-tRNA-synth_IIa_bac-type"/>
</dbReference>
<evidence type="ECO:0000313" key="14">
    <source>
        <dbReference type="EMBL" id="WZL75304.1"/>
    </source>
</evidence>
<evidence type="ECO:0000256" key="11">
    <source>
        <dbReference type="ARBA" id="ARBA00047671"/>
    </source>
</evidence>
<evidence type="ECO:0000256" key="8">
    <source>
        <dbReference type="ARBA" id="ARBA00022840"/>
    </source>
</evidence>
<dbReference type="Gene3D" id="3.40.50.800">
    <property type="entry name" value="Anticodon-binding domain"/>
    <property type="match status" value="1"/>
</dbReference>
<evidence type="ECO:0000256" key="12">
    <source>
        <dbReference type="NCBIfam" id="TIGR00409"/>
    </source>
</evidence>
<keyword evidence="6 14" id="KW-0436">Ligase</keyword>
<dbReference type="Gene3D" id="3.30.930.10">
    <property type="entry name" value="Bira Bifunctional Protein, Domain 2"/>
    <property type="match status" value="1"/>
</dbReference>
<dbReference type="InterPro" id="IPR004154">
    <property type="entry name" value="Anticodon-bd"/>
</dbReference>
<evidence type="ECO:0000256" key="7">
    <source>
        <dbReference type="ARBA" id="ARBA00022741"/>
    </source>
</evidence>
<dbReference type="PANTHER" id="PTHR42753">
    <property type="entry name" value="MITOCHONDRIAL RIBOSOME PROTEIN L39/PROLYL-TRNA LIGASE FAMILY MEMBER"/>
    <property type="match status" value="1"/>
</dbReference>
<sequence length="415" mass="47282">MKMSALFAPTLKETPQEAEVVSHSLMLRAGLIRQLSSGIYSFLPLGLRVLNKIIEIVREEMNRAGGQELLLPALHPGELWKETGRWDIYGPELIRFKDRRNRDFCLGPTHEEVITDLVRREVRSYKQLPLMLYQIQTKFRDEIRPRFGVMRSREFLMKDLYSFDVDYEGLKKSYEKMYHAYCRVFERCGLDFIAVEAESGVIGGDVSHEFLILADSGEEKVVVCPSCGLGSTEEREKCARCGTPLEEKRGIEVGHIFQLGTKYSEPMKAYFVDRDGKEKPIIMGCYGIGIGRTMAAAIEAHHDEQGIKWPYSIAPYQVIVIPVNASNEEQMQEAQRIYEELLNQGFEVLLDDRDVSAGVKFNEADLLGFPVQVIVGTKFLKTGKIEVKFRMTGDREELSAQEIVNLVHRAKSGLR</sequence>
<accession>A0ABZ2YC16</accession>
<evidence type="ECO:0000256" key="4">
    <source>
        <dbReference type="ARBA" id="ARBA00019110"/>
    </source>
</evidence>
<dbReference type="InterPro" id="IPR050062">
    <property type="entry name" value="Pro-tRNA_synthetase"/>
</dbReference>
<dbReference type="PROSITE" id="PS50862">
    <property type="entry name" value="AA_TRNA_LIGASE_II"/>
    <property type="match status" value="1"/>
</dbReference>
<dbReference type="PRINTS" id="PR01046">
    <property type="entry name" value="TRNASYNTHPRO"/>
</dbReference>
<evidence type="ECO:0000256" key="3">
    <source>
        <dbReference type="ARBA" id="ARBA00012831"/>
    </source>
</evidence>
<organism evidence="14 15">
    <name type="scientific">Thermatribacter velox</name>
    <dbReference type="NCBI Taxonomy" id="3039681"/>
    <lineage>
        <taxon>Bacteria</taxon>
        <taxon>Pseudomonadati</taxon>
        <taxon>Atribacterota</taxon>
        <taxon>Atribacteria</taxon>
        <taxon>Atribacterales</taxon>
        <taxon>Thermatribacteraceae</taxon>
        <taxon>Thermatribacter</taxon>
    </lineage>
</organism>
<keyword evidence="15" id="KW-1185">Reference proteome</keyword>
<dbReference type="CDD" id="cd00861">
    <property type="entry name" value="ProRS_anticodon_short"/>
    <property type="match status" value="1"/>
</dbReference>
<dbReference type="InterPro" id="IPR006195">
    <property type="entry name" value="aa-tRNA-synth_II"/>
</dbReference>
<dbReference type="InterPro" id="IPR036621">
    <property type="entry name" value="Anticodon-bd_dom_sf"/>
</dbReference>
<keyword evidence="10" id="KW-0030">Aminoacyl-tRNA synthetase</keyword>
<keyword evidence="8" id="KW-0067">ATP-binding</keyword>
<reference evidence="14 15" key="1">
    <citation type="submission" date="2023-03" db="EMBL/GenBank/DDBJ databases">
        <title>Novel Species.</title>
        <authorList>
            <person name="Ma S."/>
        </authorList>
    </citation>
    <scope>NUCLEOTIDE SEQUENCE [LARGE SCALE GENOMIC DNA]</scope>
    <source>
        <strain evidence="14 15">B11</strain>
    </source>
</reference>
<keyword evidence="7" id="KW-0547">Nucleotide-binding</keyword>
<protein>
    <recommendedName>
        <fullName evidence="4 12">Proline--tRNA ligase</fullName>
        <ecNumber evidence="3 12">6.1.1.15</ecNumber>
    </recommendedName>
</protein>
<dbReference type="RefSeq" id="WP_369017450.1">
    <property type="nucleotide sequence ID" value="NZ_CP121689.1"/>
</dbReference>
<keyword evidence="5" id="KW-0963">Cytoplasm</keyword>